<keyword evidence="1" id="KW-0472">Membrane</keyword>
<protein>
    <recommendedName>
        <fullName evidence="4">RNase H type-1 domain-containing protein</fullName>
    </recommendedName>
</protein>
<evidence type="ECO:0000313" key="2">
    <source>
        <dbReference type="EMBL" id="KAK9986535.1"/>
    </source>
</evidence>
<evidence type="ECO:0000256" key="1">
    <source>
        <dbReference type="SAM" id="Phobius"/>
    </source>
</evidence>
<reference evidence="2 3" key="1">
    <citation type="submission" date="2024-01" db="EMBL/GenBank/DDBJ databases">
        <title>A telomere-to-telomere, gap-free genome of sweet tea (Lithocarpus litseifolius).</title>
        <authorList>
            <person name="Zhou J."/>
        </authorList>
    </citation>
    <scope>NUCLEOTIDE SEQUENCE [LARGE SCALE GENOMIC DNA]</scope>
    <source>
        <strain evidence="2">Zhou-2022a</strain>
        <tissue evidence="2">Leaf</tissue>
    </source>
</reference>
<keyword evidence="3" id="KW-1185">Reference proteome</keyword>
<evidence type="ECO:0000313" key="3">
    <source>
        <dbReference type="Proteomes" id="UP001459277"/>
    </source>
</evidence>
<name>A0AAW2BR74_9ROSI</name>
<dbReference type="InterPro" id="IPR052929">
    <property type="entry name" value="RNase_H-like_EbsB-rel"/>
</dbReference>
<accession>A0AAW2BR74</accession>
<organism evidence="2 3">
    <name type="scientific">Lithocarpus litseifolius</name>
    <dbReference type="NCBI Taxonomy" id="425828"/>
    <lineage>
        <taxon>Eukaryota</taxon>
        <taxon>Viridiplantae</taxon>
        <taxon>Streptophyta</taxon>
        <taxon>Embryophyta</taxon>
        <taxon>Tracheophyta</taxon>
        <taxon>Spermatophyta</taxon>
        <taxon>Magnoliopsida</taxon>
        <taxon>eudicotyledons</taxon>
        <taxon>Gunneridae</taxon>
        <taxon>Pentapetalae</taxon>
        <taxon>rosids</taxon>
        <taxon>fabids</taxon>
        <taxon>Fagales</taxon>
        <taxon>Fagaceae</taxon>
        <taxon>Lithocarpus</taxon>
    </lineage>
</organism>
<dbReference type="Proteomes" id="UP001459277">
    <property type="component" value="Unassembled WGS sequence"/>
</dbReference>
<gene>
    <name evidence="2" type="ORF">SO802_031486</name>
</gene>
<proteinExistence type="predicted"/>
<dbReference type="EMBL" id="JAZDWU010000011">
    <property type="protein sequence ID" value="KAK9986535.1"/>
    <property type="molecule type" value="Genomic_DNA"/>
</dbReference>
<dbReference type="PANTHER" id="PTHR47074">
    <property type="entry name" value="BNAC02G40300D PROTEIN"/>
    <property type="match status" value="1"/>
</dbReference>
<keyword evidence="1" id="KW-1133">Transmembrane helix</keyword>
<comment type="caution">
    <text evidence="2">The sequence shown here is derived from an EMBL/GenBank/DDBJ whole genome shotgun (WGS) entry which is preliminary data.</text>
</comment>
<feature type="transmembrane region" description="Helical" evidence="1">
    <location>
        <begin position="37"/>
        <end position="53"/>
    </location>
</feature>
<dbReference type="PANTHER" id="PTHR47074:SF48">
    <property type="entry name" value="POLYNUCLEOTIDYL TRANSFERASE, RIBONUCLEASE H-LIKE SUPERFAMILY PROTEIN"/>
    <property type="match status" value="1"/>
</dbReference>
<sequence>MSNLYSSRITVLIFFVSRSLLNFSELVGFVLSATSTHKVAFFSMIAWVCVSVWQRRNRFREQQPSWGEGEMMKRASELRQEYHNMQQKFPRNIVSKEEIQWKPPPENIFKINFDGAIFEDLSLAGLGVVIRDSSGLVIAAHGQKIRLPNSVDMVEAMAYDA</sequence>
<dbReference type="AlphaFoldDB" id="A0AAW2BR74"/>
<evidence type="ECO:0008006" key="4">
    <source>
        <dbReference type="Google" id="ProtNLM"/>
    </source>
</evidence>
<keyword evidence="1" id="KW-0812">Transmembrane</keyword>